<evidence type="ECO:0000256" key="1">
    <source>
        <dbReference type="SAM" id="SignalP"/>
    </source>
</evidence>
<comment type="caution">
    <text evidence="2">The sequence shown here is derived from an EMBL/GenBank/DDBJ whole genome shotgun (WGS) entry which is preliminary data.</text>
</comment>
<dbReference type="InterPro" id="IPR012669">
    <property type="entry name" value="Pectate_lyase"/>
</dbReference>
<dbReference type="NCBIfam" id="TIGR02474">
    <property type="entry name" value="pec_lyase"/>
    <property type="match status" value="1"/>
</dbReference>
<gene>
    <name evidence="2" type="primary">pelA</name>
    <name evidence="2" type="ORF">PQU92_12915</name>
</gene>
<dbReference type="RefSeq" id="WP_272748639.1">
    <property type="nucleotide sequence ID" value="NZ_JAQQKX010000010.1"/>
</dbReference>
<keyword evidence="1" id="KW-0732">Signal</keyword>
<evidence type="ECO:0000313" key="2">
    <source>
        <dbReference type="EMBL" id="MDC7684185.1"/>
    </source>
</evidence>
<dbReference type="Gene3D" id="1.50.10.20">
    <property type="match status" value="1"/>
</dbReference>
<dbReference type="Proteomes" id="UP001214854">
    <property type="component" value="Unassembled WGS sequence"/>
</dbReference>
<reference evidence="2 3" key="1">
    <citation type="submission" date="2023-01" db="EMBL/GenBank/DDBJ databases">
        <title>Novel species of the genus Asticcacaulis isolated from rivers.</title>
        <authorList>
            <person name="Lu H."/>
        </authorList>
    </citation>
    <scope>NUCLEOTIDE SEQUENCE [LARGE SCALE GENOMIC DNA]</scope>
    <source>
        <strain evidence="2 3">BYS171W</strain>
    </source>
</reference>
<dbReference type="EMBL" id="JAQQKX010000010">
    <property type="protein sequence ID" value="MDC7684185.1"/>
    <property type="molecule type" value="Genomic_DNA"/>
</dbReference>
<accession>A0ABT5HWG4</accession>
<sequence>MLRRHFLASMTLLAGSAALPSSLFAAQVGVNEPAHPLTRERIAALPGGEQKPWLDYLAKSDAQLAADKAALVAERKGLLDIPADPKGGTAPTMPLNKPADWYAGPEARAIADNIVSFQTPAGGWGKNQLRNTPPRLKGQTYVPGDVAAFKVDPAVPPKEIRWSYVGTIDNGAATTELSFLARVATALPGKDGDIYRTSFGKGLGWLLNAQYPNGGWPQIWPLQGEYHDAITLNDDAMVHVLKVLAAIGRGEEAFAFVSPADRARAAAAEQKGIAWLLAAQVTVNGRKTLWAQQHDVLTLAPATARAYEPSSLSGSESAGVLIYLMSLKNPSPQIIASVAAGVAVLRETKLEGVAFVKVSEDEGKRLVPQAGAGPLWARYYDAKTLKPIFGNRDRKLYDSIDDVEKERRNGYAWFGNGPQKAIDAYDKWAFKR</sequence>
<name>A0ABT5HWG4_9CAUL</name>
<feature type="signal peptide" evidence="1">
    <location>
        <begin position="1"/>
        <end position="25"/>
    </location>
</feature>
<dbReference type="Pfam" id="PF09492">
    <property type="entry name" value="Pec_lyase"/>
    <property type="match status" value="1"/>
</dbReference>
<dbReference type="EC" id="4.2.2.2" evidence="2"/>
<evidence type="ECO:0000313" key="3">
    <source>
        <dbReference type="Proteomes" id="UP001214854"/>
    </source>
</evidence>
<dbReference type="SUPFAM" id="SSF81853">
    <property type="entry name" value="Family 10 polysaccharide lyase"/>
    <property type="match status" value="1"/>
</dbReference>
<dbReference type="GO" id="GO:0030570">
    <property type="term" value="F:pectate lyase activity"/>
    <property type="evidence" value="ECO:0007669"/>
    <property type="project" value="UniProtKB-EC"/>
</dbReference>
<keyword evidence="2" id="KW-0456">Lyase</keyword>
<feature type="chain" id="PRO_5045604147" evidence="1">
    <location>
        <begin position="26"/>
        <end position="432"/>
    </location>
</feature>
<organism evidence="2 3">
    <name type="scientific">Asticcacaulis aquaticus</name>
    <dbReference type="NCBI Taxonomy" id="2984212"/>
    <lineage>
        <taxon>Bacteria</taxon>
        <taxon>Pseudomonadati</taxon>
        <taxon>Pseudomonadota</taxon>
        <taxon>Alphaproteobacteria</taxon>
        <taxon>Caulobacterales</taxon>
        <taxon>Caulobacteraceae</taxon>
        <taxon>Asticcacaulis</taxon>
    </lineage>
</organism>
<protein>
    <submittedName>
        <fullName evidence="2">Pectate lyase</fullName>
        <ecNumber evidence="2">4.2.2.2</ecNumber>
    </submittedName>
</protein>
<proteinExistence type="predicted"/>
<keyword evidence="3" id="KW-1185">Reference proteome</keyword>